<feature type="binding site" evidence="14">
    <location>
        <position position="166"/>
    </location>
    <ligand>
        <name>substrate</name>
        <note>ligand shared between dimeric partners</note>
    </ligand>
</feature>
<evidence type="ECO:0000256" key="4">
    <source>
        <dbReference type="ARBA" id="ARBA00022490"/>
    </source>
</evidence>
<keyword evidence="9 14" id="KW-0418">Kinase</keyword>
<keyword evidence="17" id="KW-1185">Reference proteome</keyword>
<dbReference type="GO" id="GO:0061621">
    <property type="term" value="P:canonical glycolysis"/>
    <property type="evidence" value="ECO:0007669"/>
    <property type="project" value="TreeGrafter"/>
</dbReference>
<dbReference type="STRING" id="407022.SAMN05661044_03361"/>
<keyword evidence="10 14" id="KW-0067">ATP-binding</keyword>
<keyword evidence="8 14" id="KW-0547">Nucleotide-binding</keyword>
<dbReference type="Proteomes" id="UP000199421">
    <property type="component" value="Unassembled WGS sequence"/>
</dbReference>
<dbReference type="FunFam" id="3.40.50.460:FF:000002">
    <property type="entry name" value="ATP-dependent 6-phosphofructokinase"/>
    <property type="match status" value="1"/>
</dbReference>
<dbReference type="HAMAP" id="MF_00339">
    <property type="entry name" value="Phosphofructokinase_I_B1"/>
    <property type="match status" value="1"/>
</dbReference>
<feature type="binding site" description="in other chain" evidence="14">
    <location>
        <position position="158"/>
    </location>
    <ligand>
        <name>ADP</name>
        <dbReference type="ChEBI" id="CHEBI:456216"/>
        <note>allosteric activator; ligand shared between dimeric partners</note>
    </ligand>
</feature>
<feature type="active site" description="Proton acceptor" evidence="14">
    <location>
        <position position="131"/>
    </location>
</feature>
<keyword evidence="6 14" id="KW-0808">Transferase</keyword>
<dbReference type="InterPro" id="IPR015912">
    <property type="entry name" value="Phosphofructokinase_CS"/>
</dbReference>
<evidence type="ECO:0000256" key="1">
    <source>
        <dbReference type="ARBA" id="ARBA00001946"/>
    </source>
</evidence>
<dbReference type="PRINTS" id="PR00476">
    <property type="entry name" value="PHFRCTKINASE"/>
</dbReference>
<dbReference type="GO" id="GO:0048029">
    <property type="term" value="F:monosaccharide binding"/>
    <property type="evidence" value="ECO:0007669"/>
    <property type="project" value="TreeGrafter"/>
</dbReference>
<comment type="cofactor">
    <cofactor evidence="1 14">
        <name>Mg(2+)</name>
        <dbReference type="ChEBI" id="CHEBI:18420"/>
    </cofactor>
</comment>
<dbReference type="GO" id="GO:0006002">
    <property type="term" value="P:fructose 6-phosphate metabolic process"/>
    <property type="evidence" value="ECO:0007669"/>
    <property type="project" value="UniProtKB-UniRule"/>
</dbReference>
<dbReference type="OrthoDB" id="9802503at2"/>
<dbReference type="InterPro" id="IPR000023">
    <property type="entry name" value="Phosphofructokinase_dom"/>
</dbReference>
<feature type="domain" description="Phosphofructokinase" evidence="15">
    <location>
        <begin position="6"/>
        <end position="281"/>
    </location>
</feature>
<feature type="binding site" evidence="14">
    <location>
        <position position="14"/>
    </location>
    <ligand>
        <name>ATP</name>
        <dbReference type="ChEBI" id="CHEBI:30616"/>
    </ligand>
</feature>
<dbReference type="InterPro" id="IPR035966">
    <property type="entry name" value="PKF_sf"/>
</dbReference>
<dbReference type="GO" id="GO:0005524">
    <property type="term" value="F:ATP binding"/>
    <property type="evidence" value="ECO:0007669"/>
    <property type="project" value="UniProtKB-UniRule"/>
</dbReference>
<dbReference type="SUPFAM" id="SSF53784">
    <property type="entry name" value="Phosphofructokinase"/>
    <property type="match status" value="1"/>
</dbReference>
<dbReference type="RefSeq" id="WP_093326492.1">
    <property type="nucleotide sequence ID" value="NZ_FOAF01000003.1"/>
</dbReference>
<dbReference type="FunFam" id="3.40.50.450:FF:000001">
    <property type="entry name" value="ATP-dependent 6-phosphofructokinase"/>
    <property type="match status" value="1"/>
</dbReference>
<dbReference type="NCBIfam" id="NF002872">
    <property type="entry name" value="PRK03202.1"/>
    <property type="match status" value="1"/>
</dbReference>
<feature type="binding site" evidence="14">
    <location>
        <begin position="105"/>
        <end position="108"/>
    </location>
    <ligand>
        <name>ATP</name>
        <dbReference type="ChEBI" id="CHEBI:30616"/>
    </ligand>
</feature>
<feature type="binding site" description="in other chain" evidence="14">
    <location>
        <begin position="216"/>
        <end position="218"/>
    </location>
    <ligand>
        <name>ADP</name>
        <dbReference type="ChEBI" id="CHEBI:456216"/>
        <note>allosteric activator; ligand shared between dimeric partners</note>
    </ligand>
</feature>
<dbReference type="Gene3D" id="3.40.50.460">
    <property type="entry name" value="Phosphofructokinase domain"/>
    <property type="match status" value="1"/>
</dbReference>
<dbReference type="InterPro" id="IPR022953">
    <property type="entry name" value="ATP_PFK"/>
</dbReference>
<dbReference type="Gene3D" id="3.40.50.450">
    <property type="match status" value="1"/>
</dbReference>
<keyword evidence="11 14" id="KW-0460">Magnesium</keyword>
<feature type="binding site" description="in other chain" evidence="14">
    <location>
        <begin position="255"/>
        <end position="258"/>
    </location>
    <ligand>
        <name>substrate</name>
        <note>ligand shared between dimeric partners</note>
    </ligand>
</feature>
<dbReference type="NCBIfam" id="TIGR02482">
    <property type="entry name" value="PFKA_ATP"/>
    <property type="match status" value="1"/>
</dbReference>
<evidence type="ECO:0000256" key="3">
    <source>
        <dbReference type="ARBA" id="ARBA00004679"/>
    </source>
</evidence>
<evidence type="ECO:0000256" key="11">
    <source>
        <dbReference type="ARBA" id="ARBA00022842"/>
    </source>
</evidence>
<comment type="subunit">
    <text evidence="14">Homotetramer.</text>
</comment>
<evidence type="ECO:0000256" key="13">
    <source>
        <dbReference type="ARBA" id="ARBA00048070"/>
    </source>
</evidence>
<keyword evidence="5 14" id="KW-0021">Allosteric enzyme</keyword>
<dbReference type="PROSITE" id="PS00433">
    <property type="entry name" value="PHOSPHOFRUCTOKINASE"/>
    <property type="match status" value="1"/>
</dbReference>
<feature type="binding site" description="in other chain" evidence="14">
    <location>
        <begin position="173"/>
        <end position="175"/>
    </location>
    <ligand>
        <name>substrate</name>
        <note>ligand shared between dimeric partners</note>
    </ligand>
</feature>
<feature type="binding site" description="in other chain" evidence="14">
    <location>
        <position position="225"/>
    </location>
    <ligand>
        <name>substrate</name>
        <note>ligand shared between dimeric partners</note>
    </ligand>
</feature>
<comment type="caution">
    <text evidence="14">Lacks conserved residue(s) required for the propagation of feature annotation.</text>
</comment>
<dbReference type="GO" id="GO:0042802">
    <property type="term" value="F:identical protein binding"/>
    <property type="evidence" value="ECO:0007669"/>
    <property type="project" value="TreeGrafter"/>
</dbReference>
<evidence type="ECO:0000313" key="16">
    <source>
        <dbReference type="EMBL" id="SEL75640.1"/>
    </source>
</evidence>
<feature type="binding site" evidence="14">
    <location>
        <begin position="24"/>
        <end position="28"/>
    </location>
    <ligand>
        <name>ADP</name>
        <dbReference type="ChEBI" id="CHEBI:456216"/>
        <note>allosteric activator; ligand shared between dimeric partners</note>
    </ligand>
</feature>
<dbReference type="Pfam" id="PF00365">
    <property type="entry name" value="PFK"/>
    <property type="match status" value="1"/>
</dbReference>
<dbReference type="InterPro" id="IPR012828">
    <property type="entry name" value="PFKA_ATP_prok"/>
</dbReference>
<comment type="similarity">
    <text evidence="14">Belongs to the phosphofructokinase type A (PFKA) family. ATP-dependent PFK group I subfamily. Prokaryotic clade 'B1' sub-subfamily.</text>
</comment>
<name>A0A1H7SSP4_OLID1</name>
<evidence type="ECO:0000256" key="7">
    <source>
        <dbReference type="ARBA" id="ARBA00022723"/>
    </source>
</evidence>
<dbReference type="GO" id="GO:0070095">
    <property type="term" value="F:fructose-6-phosphate binding"/>
    <property type="evidence" value="ECO:0007669"/>
    <property type="project" value="TreeGrafter"/>
</dbReference>
<evidence type="ECO:0000256" key="2">
    <source>
        <dbReference type="ARBA" id="ARBA00004496"/>
    </source>
</evidence>
<comment type="pathway">
    <text evidence="3 14">Carbohydrate degradation; glycolysis; D-glyceraldehyde 3-phosphate and glycerone phosphate from D-glucose: step 3/4.</text>
</comment>
<proteinExistence type="inferred from homology"/>
<feature type="binding site" description="in other chain" evidence="14">
    <location>
        <begin position="189"/>
        <end position="191"/>
    </location>
    <ligand>
        <name>ADP</name>
        <dbReference type="ChEBI" id="CHEBI:456216"/>
        <note>allosteric activator; ligand shared between dimeric partners</note>
    </ligand>
</feature>
<comment type="activity regulation">
    <text evidence="14">Allosterically activated by ADP and other diphosphonucleosides, and allosterically inhibited by phosphoenolpyruvate.</text>
</comment>
<protein>
    <recommendedName>
        <fullName evidence="14">ATP-dependent 6-phosphofructokinase</fullName>
        <shortName evidence="14">ATP-PFK</shortName>
        <shortName evidence="14">Phosphofructokinase</shortName>
        <ecNumber evidence="14">2.7.1.11</ecNumber>
    </recommendedName>
    <alternativeName>
        <fullName evidence="14">Phosphohexokinase</fullName>
    </alternativeName>
</protein>
<dbReference type="GO" id="GO:0030388">
    <property type="term" value="P:fructose 1,6-bisphosphate metabolic process"/>
    <property type="evidence" value="ECO:0007669"/>
    <property type="project" value="TreeGrafter"/>
</dbReference>
<dbReference type="PIRSF" id="PIRSF000532">
    <property type="entry name" value="ATP_PFK_prok"/>
    <property type="match status" value="1"/>
</dbReference>
<dbReference type="GO" id="GO:0005945">
    <property type="term" value="C:6-phosphofructokinase complex"/>
    <property type="evidence" value="ECO:0007669"/>
    <property type="project" value="TreeGrafter"/>
</dbReference>
<organism evidence="16 17">
    <name type="scientific">Olivibacter domesticus</name>
    <name type="common">Pseudosphingobacterium domesticum</name>
    <dbReference type="NCBI Taxonomy" id="407022"/>
    <lineage>
        <taxon>Bacteria</taxon>
        <taxon>Pseudomonadati</taxon>
        <taxon>Bacteroidota</taxon>
        <taxon>Sphingobacteriia</taxon>
        <taxon>Sphingobacteriales</taxon>
        <taxon>Sphingobacteriaceae</taxon>
        <taxon>Olivibacter</taxon>
    </lineage>
</organism>
<evidence type="ECO:0000256" key="5">
    <source>
        <dbReference type="ARBA" id="ARBA00022533"/>
    </source>
</evidence>
<dbReference type="EC" id="2.7.1.11" evidence="14"/>
<comment type="subcellular location">
    <subcellularLocation>
        <location evidence="2 14">Cytoplasm</location>
    </subcellularLocation>
</comment>
<dbReference type="GO" id="GO:0046872">
    <property type="term" value="F:metal ion binding"/>
    <property type="evidence" value="ECO:0007669"/>
    <property type="project" value="UniProtKB-KW"/>
</dbReference>
<comment type="catalytic activity">
    <reaction evidence="13 14">
        <text>beta-D-fructose 6-phosphate + ATP = beta-D-fructose 1,6-bisphosphate + ADP + H(+)</text>
        <dbReference type="Rhea" id="RHEA:16109"/>
        <dbReference type="ChEBI" id="CHEBI:15378"/>
        <dbReference type="ChEBI" id="CHEBI:30616"/>
        <dbReference type="ChEBI" id="CHEBI:32966"/>
        <dbReference type="ChEBI" id="CHEBI:57634"/>
        <dbReference type="ChEBI" id="CHEBI:456216"/>
        <dbReference type="EC" id="2.7.1.11"/>
    </reaction>
</comment>
<keyword evidence="7 14" id="KW-0479">Metal-binding</keyword>
<comment type="function">
    <text evidence="14">Catalyzes the phosphorylation of D-fructose 6-phosphate to fructose 1,6-bisphosphate by ATP, the first committing step of glycolysis.</text>
</comment>
<evidence type="ECO:0000256" key="8">
    <source>
        <dbReference type="ARBA" id="ARBA00022741"/>
    </source>
</evidence>
<dbReference type="EMBL" id="FOAF01000003">
    <property type="protein sequence ID" value="SEL75640.1"/>
    <property type="molecule type" value="Genomic_DNA"/>
</dbReference>
<feature type="binding site" evidence="14">
    <location>
        <position position="106"/>
    </location>
    <ligand>
        <name>Mg(2+)</name>
        <dbReference type="ChEBI" id="CHEBI:18420"/>
        <note>catalytic</note>
    </ligand>
</feature>
<feature type="binding site" evidence="14">
    <location>
        <begin position="75"/>
        <end position="76"/>
    </location>
    <ligand>
        <name>ATP</name>
        <dbReference type="ChEBI" id="CHEBI:30616"/>
    </ligand>
</feature>
<sequence>MSTIRNIAVFTSGGDSPGMNAAIRAVVRTGLHYDLNVFGIQRGYDGMVNGDIFPMDAKSVANIIQRGGTILKTARSKDFMMPEGRERAYKQLKKLDIDGLVAIGGDGTFTGAAKFIEEHDIPVMGLPGTIDNDLAGTDFTIGYDTAINTVISAVDKIRDTAESHDRLFIIEVMGRDSGLIALRSGIGTGAEAILIPESSTDSKALLEKLAHGRKNKSSKIVLVAEGDEEGGAFTIAELVKKEFPNYDTRVSILGHIQRGGSPTCMDRVLASRLGVAAVEALLAGRKGEMAGVINGDVAFTPFNKAIKHIDSLTPSLLKIVDILS</sequence>
<accession>A0A1H7SSP4</accession>
<dbReference type="GO" id="GO:0003872">
    <property type="term" value="F:6-phosphofructokinase activity"/>
    <property type="evidence" value="ECO:0007669"/>
    <property type="project" value="UniProtKB-UniRule"/>
</dbReference>
<keyword evidence="12 14" id="KW-0324">Glycolysis</keyword>
<evidence type="ECO:0000256" key="6">
    <source>
        <dbReference type="ARBA" id="ARBA00022679"/>
    </source>
</evidence>
<dbReference type="PANTHER" id="PTHR13697:SF4">
    <property type="entry name" value="ATP-DEPENDENT 6-PHOSPHOFRUCTOKINASE"/>
    <property type="match status" value="1"/>
</dbReference>
<evidence type="ECO:0000256" key="10">
    <source>
        <dbReference type="ARBA" id="ARBA00022840"/>
    </source>
</evidence>
<evidence type="ECO:0000256" key="14">
    <source>
        <dbReference type="HAMAP-Rule" id="MF_00339"/>
    </source>
</evidence>
<keyword evidence="4 14" id="KW-0963">Cytoplasm</keyword>
<feature type="binding site" description="in other chain" evidence="14">
    <location>
        <begin position="129"/>
        <end position="131"/>
    </location>
    <ligand>
        <name>substrate</name>
        <note>ligand shared between dimeric partners</note>
    </ligand>
</feature>
<dbReference type="AlphaFoldDB" id="A0A1H7SSP4"/>
<gene>
    <name evidence="14" type="primary">pfkA</name>
    <name evidence="16" type="ORF">SAMN05661044_03361</name>
</gene>
<reference evidence="17" key="1">
    <citation type="submission" date="2016-10" db="EMBL/GenBank/DDBJ databases">
        <authorList>
            <person name="Varghese N."/>
            <person name="Submissions S."/>
        </authorList>
    </citation>
    <scope>NUCLEOTIDE SEQUENCE [LARGE SCALE GENOMIC DNA]</scope>
    <source>
        <strain evidence="17">DSM 18733</strain>
    </source>
</reference>
<evidence type="ECO:0000256" key="9">
    <source>
        <dbReference type="ARBA" id="ARBA00022777"/>
    </source>
</evidence>
<evidence type="ECO:0000259" key="15">
    <source>
        <dbReference type="Pfam" id="PF00365"/>
    </source>
</evidence>
<evidence type="ECO:0000256" key="12">
    <source>
        <dbReference type="ARBA" id="ARBA00023152"/>
    </source>
</evidence>
<dbReference type="PANTHER" id="PTHR13697">
    <property type="entry name" value="PHOSPHOFRUCTOKINASE"/>
    <property type="match status" value="1"/>
</dbReference>
<dbReference type="InterPro" id="IPR012003">
    <property type="entry name" value="ATP_PFK_prok-type"/>
</dbReference>
<evidence type="ECO:0000313" key="17">
    <source>
        <dbReference type="Proteomes" id="UP000199421"/>
    </source>
</evidence>
<feature type="binding site" evidence="14">
    <location>
        <position position="249"/>
    </location>
    <ligand>
        <name>substrate</name>
        <note>ligand shared between dimeric partners</note>
    </ligand>
</feature>
<dbReference type="GO" id="GO:0016208">
    <property type="term" value="F:AMP binding"/>
    <property type="evidence" value="ECO:0007669"/>
    <property type="project" value="TreeGrafter"/>
</dbReference>
<dbReference type="UniPathway" id="UPA00109">
    <property type="reaction ID" value="UER00182"/>
</dbReference>